<organism evidence="1">
    <name type="scientific">marine metagenome</name>
    <dbReference type="NCBI Taxonomy" id="408172"/>
    <lineage>
        <taxon>unclassified sequences</taxon>
        <taxon>metagenomes</taxon>
        <taxon>ecological metagenomes</taxon>
    </lineage>
</organism>
<feature type="non-terminal residue" evidence="1">
    <location>
        <position position="356"/>
    </location>
</feature>
<sequence length="356" mass="41063">MLKKLLGIVVLGLLLSGNAYAEKSYLGIFNDFLSDNAQYIAENKIPNLKIVNICKDKKKYSKTWYKVGEKLWSLPKHESDAACENRPGGVFGIKNNLKIKFYKDRSNIPWDGNPNFDTMFYYGYVQLYDDRGFKKIGSKPSKEPYKFSFDLKEDKDVKKEIQNTGLPSYLLYENGKITVDEKTPKDRFDIFYDDDTQWTSASMGKSITSYVIGHCICEGYIDSVDTKLNDWPLIQNSLYYDQKLIDLLNMAAGDQKYSKMNLTKGGKWSKNPNNNTVRFHMEKGIFKNTKGKARKSKYNYSNIVSNILINYASFKSGENFQNLLDKIFISKAKIENPTYFKVMHTNSVQGKYKVDE</sequence>
<evidence type="ECO:0008006" key="2">
    <source>
        <dbReference type="Google" id="ProtNLM"/>
    </source>
</evidence>
<dbReference type="SUPFAM" id="SSF56601">
    <property type="entry name" value="beta-lactamase/transpeptidase-like"/>
    <property type="match status" value="1"/>
</dbReference>
<name>A0A382MVX6_9ZZZZ</name>
<accession>A0A382MVX6</accession>
<gene>
    <name evidence="1" type="ORF">METZ01_LOCUS305958</name>
</gene>
<dbReference type="EMBL" id="UINC01096319">
    <property type="protein sequence ID" value="SVC53104.1"/>
    <property type="molecule type" value="Genomic_DNA"/>
</dbReference>
<dbReference type="Gene3D" id="3.40.710.10">
    <property type="entry name" value="DD-peptidase/beta-lactamase superfamily"/>
    <property type="match status" value="1"/>
</dbReference>
<reference evidence="1" key="1">
    <citation type="submission" date="2018-05" db="EMBL/GenBank/DDBJ databases">
        <authorList>
            <person name="Lanie J.A."/>
            <person name="Ng W.-L."/>
            <person name="Kazmierczak K.M."/>
            <person name="Andrzejewski T.M."/>
            <person name="Davidsen T.M."/>
            <person name="Wayne K.J."/>
            <person name="Tettelin H."/>
            <person name="Glass J.I."/>
            <person name="Rusch D."/>
            <person name="Podicherti R."/>
            <person name="Tsui H.-C.T."/>
            <person name="Winkler M.E."/>
        </authorList>
    </citation>
    <scope>NUCLEOTIDE SEQUENCE</scope>
</reference>
<protein>
    <recommendedName>
        <fullName evidence="2">Beta-lactamase-related domain-containing protein</fullName>
    </recommendedName>
</protein>
<dbReference type="AlphaFoldDB" id="A0A382MVX6"/>
<proteinExistence type="predicted"/>
<dbReference type="InterPro" id="IPR012338">
    <property type="entry name" value="Beta-lactam/transpept-like"/>
</dbReference>
<evidence type="ECO:0000313" key="1">
    <source>
        <dbReference type="EMBL" id="SVC53104.1"/>
    </source>
</evidence>